<gene>
    <name evidence="10" type="ORF">ABEG17_19315</name>
</gene>
<evidence type="ECO:0000256" key="4">
    <source>
        <dbReference type="ARBA" id="ARBA00022960"/>
    </source>
</evidence>
<comment type="subcellular location">
    <subcellularLocation>
        <location evidence="1">Cell membrane</location>
        <topology evidence="1">Multi-pass membrane protein</topology>
    </subcellularLocation>
</comment>
<feature type="transmembrane region" description="Helical" evidence="9">
    <location>
        <begin position="37"/>
        <end position="58"/>
    </location>
</feature>
<dbReference type="GO" id="GO:0008360">
    <property type="term" value="P:regulation of cell shape"/>
    <property type="evidence" value="ECO:0007669"/>
    <property type="project" value="UniProtKB-KW"/>
</dbReference>
<dbReference type="GO" id="GO:0015648">
    <property type="term" value="F:lipid-linked peptidoglycan transporter activity"/>
    <property type="evidence" value="ECO:0007669"/>
    <property type="project" value="TreeGrafter"/>
</dbReference>
<evidence type="ECO:0000256" key="8">
    <source>
        <dbReference type="SAM" id="MobiDB-lite"/>
    </source>
</evidence>
<protein>
    <submittedName>
        <fullName evidence="10">Lipid II flippase MurJ</fullName>
    </submittedName>
</protein>
<dbReference type="GO" id="GO:0034204">
    <property type="term" value="P:lipid translocation"/>
    <property type="evidence" value="ECO:0007669"/>
    <property type="project" value="TreeGrafter"/>
</dbReference>
<evidence type="ECO:0000256" key="7">
    <source>
        <dbReference type="ARBA" id="ARBA00023136"/>
    </source>
</evidence>
<feature type="transmembrane region" description="Helical" evidence="9">
    <location>
        <begin position="85"/>
        <end position="105"/>
    </location>
</feature>
<keyword evidence="7 9" id="KW-0472">Membrane</keyword>
<evidence type="ECO:0000256" key="6">
    <source>
        <dbReference type="ARBA" id="ARBA00022989"/>
    </source>
</evidence>
<feature type="transmembrane region" description="Helical" evidence="9">
    <location>
        <begin position="313"/>
        <end position="338"/>
    </location>
</feature>
<name>A0AAU7JU92_9MICO</name>
<evidence type="ECO:0000313" key="10">
    <source>
        <dbReference type="EMBL" id="XBO43684.1"/>
    </source>
</evidence>
<feature type="transmembrane region" description="Helical" evidence="9">
    <location>
        <begin position="269"/>
        <end position="293"/>
    </location>
</feature>
<feature type="transmembrane region" description="Helical" evidence="9">
    <location>
        <begin position="464"/>
        <end position="484"/>
    </location>
</feature>
<dbReference type="RefSeq" id="WP_406831127.1">
    <property type="nucleotide sequence ID" value="NZ_CP157483.1"/>
</dbReference>
<sequence>MTAGSTDRQGPPDRQGPAERQSSATARDSVGPSIARAAGLIAVVTLLARIVGFGRTLVFSKGVGTTGVGDIYQTINVIPNVVYEVAAGGVLAAVAVPLIAGQLGLGRGAESDRTASALLTWAVVVLAPFSVLLAVLAQWLSGALLGDRASDEEVTLGAHMLVLFAPQVLLYGVGIVLSGVLQAHRRFLAAALAPLLSSVVVIGAYVAYAVMVDHATTAADVPDAAVWVLAGGTTLGVAVLSLPLFVPVHRAGVRLRPTLAFPDGLARRAATLAGAGVIALVAQQAAVLTVLWITHHRTDVVGTVNVFTYVQAVYLLPYAVLAVPIATSAFPALAHTAAEESEGFAGTASRDTLARAMQGIVLLTAGSAAVLMAVAQPVGAFFGHLDRGAGAGGGPALAALPGALSAYAPGIVGFGVAALLTRALYVRGRPSLAAAAVAGGWAVAALMPLALLPEGSSAGQTLGVLGVASSLGMTLSALALVVLVRRSWGAEATAGSGRTLGAAVVAVAVALGVGDALARSLPTDSMWSALGSGVVVVVVTLVIYLAVMAVADRSTIKGLRDRGRSRRRGSHA</sequence>
<feature type="transmembrane region" description="Helical" evidence="9">
    <location>
        <begin position="160"/>
        <end position="181"/>
    </location>
</feature>
<dbReference type="EMBL" id="CP157483">
    <property type="protein sequence ID" value="XBO43684.1"/>
    <property type="molecule type" value="Genomic_DNA"/>
</dbReference>
<evidence type="ECO:0000256" key="3">
    <source>
        <dbReference type="ARBA" id="ARBA00022692"/>
    </source>
</evidence>
<keyword evidence="6 9" id="KW-1133">Transmembrane helix</keyword>
<feature type="transmembrane region" description="Helical" evidence="9">
    <location>
        <begin position="117"/>
        <end position="140"/>
    </location>
</feature>
<dbReference type="PANTHER" id="PTHR47019:SF1">
    <property type="entry name" value="LIPID II FLIPPASE MURJ"/>
    <property type="match status" value="1"/>
</dbReference>
<dbReference type="GO" id="GO:0009252">
    <property type="term" value="P:peptidoglycan biosynthetic process"/>
    <property type="evidence" value="ECO:0007669"/>
    <property type="project" value="UniProtKB-KW"/>
</dbReference>
<feature type="transmembrane region" description="Helical" evidence="9">
    <location>
        <begin position="526"/>
        <end position="551"/>
    </location>
</feature>
<reference evidence="10" key="1">
    <citation type="submission" date="2024-05" db="EMBL/GenBank/DDBJ databases">
        <authorList>
            <person name="Kim S."/>
            <person name="Heo J."/>
            <person name="Choi H."/>
            <person name="Choi Y."/>
            <person name="Kwon S.-W."/>
            <person name="Kim Y."/>
        </authorList>
    </citation>
    <scope>NUCLEOTIDE SEQUENCE</scope>
    <source>
        <strain evidence="10">KACC 23699</strain>
    </source>
</reference>
<accession>A0AAU7JU92</accession>
<feature type="transmembrane region" description="Helical" evidence="9">
    <location>
        <begin position="398"/>
        <end position="420"/>
    </location>
</feature>
<keyword evidence="3 9" id="KW-0812">Transmembrane</keyword>
<organism evidence="10">
    <name type="scientific">Pedococcus sp. KACC 23699</name>
    <dbReference type="NCBI Taxonomy" id="3149228"/>
    <lineage>
        <taxon>Bacteria</taxon>
        <taxon>Bacillati</taxon>
        <taxon>Actinomycetota</taxon>
        <taxon>Actinomycetes</taxon>
        <taxon>Micrococcales</taxon>
        <taxon>Intrasporangiaceae</taxon>
        <taxon>Pedococcus</taxon>
    </lineage>
</organism>
<dbReference type="GO" id="GO:0005886">
    <property type="term" value="C:plasma membrane"/>
    <property type="evidence" value="ECO:0007669"/>
    <property type="project" value="UniProtKB-SubCell"/>
</dbReference>
<keyword evidence="2" id="KW-1003">Cell membrane</keyword>
<dbReference type="PANTHER" id="PTHR47019">
    <property type="entry name" value="LIPID II FLIPPASE MURJ"/>
    <property type="match status" value="1"/>
</dbReference>
<feature type="transmembrane region" description="Helical" evidence="9">
    <location>
        <begin position="496"/>
        <end position="514"/>
    </location>
</feature>
<dbReference type="AlphaFoldDB" id="A0AAU7JU92"/>
<keyword evidence="5" id="KW-0573">Peptidoglycan synthesis</keyword>
<evidence type="ECO:0000256" key="1">
    <source>
        <dbReference type="ARBA" id="ARBA00004651"/>
    </source>
</evidence>
<feature type="transmembrane region" description="Helical" evidence="9">
    <location>
        <begin position="224"/>
        <end position="248"/>
    </location>
</feature>
<evidence type="ECO:0000256" key="5">
    <source>
        <dbReference type="ARBA" id="ARBA00022984"/>
    </source>
</evidence>
<proteinExistence type="predicted"/>
<dbReference type="InterPro" id="IPR004268">
    <property type="entry name" value="MurJ"/>
</dbReference>
<feature type="transmembrane region" description="Helical" evidence="9">
    <location>
        <begin position="432"/>
        <end position="452"/>
    </location>
</feature>
<evidence type="ECO:0000256" key="2">
    <source>
        <dbReference type="ARBA" id="ARBA00022475"/>
    </source>
</evidence>
<feature type="transmembrane region" description="Helical" evidence="9">
    <location>
        <begin position="359"/>
        <end position="378"/>
    </location>
</feature>
<dbReference type="PRINTS" id="PR01806">
    <property type="entry name" value="VIRFACTRMVIN"/>
</dbReference>
<evidence type="ECO:0000256" key="9">
    <source>
        <dbReference type="SAM" id="Phobius"/>
    </source>
</evidence>
<feature type="region of interest" description="Disordered" evidence="8">
    <location>
        <begin position="1"/>
        <end position="30"/>
    </location>
</feature>
<dbReference type="Pfam" id="PF03023">
    <property type="entry name" value="MurJ"/>
    <property type="match status" value="1"/>
</dbReference>
<keyword evidence="4" id="KW-0133">Cell shape</keyword>
<feature type="transmembrane region" description="Helical" evidence="9">
    <location>
        <begin position="188"/>
        <end position="212"/>
    </location>
</feature>
<dbReference type="InterPro" id="IPR051050">
    <property type="entry name" value="Lipid_II_flippase_MurJ/MviN"/>
</dbReference>